<dbReference type="PANTHER" id="PTHR42988">
    <property type="entry name" value="PHOSPHOHYDROLASE"/>
    <property type="match status" value="1"/>
</dbReference>
<keyword evidence="2" id="KW-0378">Hydrolase</keyword>
<keyword evidence="3" id="KW-0408">Iron</keyword>
<dbReference type="PANTHER" id="PTHR42988:SF2">
    <property type="entry name" value="CYCLIC NUCLEOTIDE PHOSPHODIESTERASE CBUA0032-RELATED"/>
    <property type="match status" value="1"/>
</dbReference>
<reference evidence="6" key="2">
    <citation type="journal article" date="2021" name="PeerJ">
        <title>Extensive microbial diversity within the chicken gut microbiome revealed by metagenomics and culture.</title>
        <authorList>
            <person name="Gilroy R."/>
            <person name="Ravi A."/>
            <person name="Getino M."/>
            <person name="Pursley I."/>
            <person name="Horton D.L."/>
            <person name="Alikhan N.F."/>
            <person name="Baker D."/>
            <person name="Gharbi K."/>
            <person name="Hall N."/>
            <person name="Watson M."/>
            <person name="Adriaenssens E.M."/>
            <person name="Foster-Nyarko E."/>
            <person name="Jarju S."/>
            <person name="Secka A."/>
            <person name="Antonio M."/>
            <person name="Oren A."/>
            <person name="Chaudhuri R.R."/>
            <person name="La Ragione R."/>
            <person name="Hildebrand F."/>
            <person name="Pallen M.J."/>
        </authorList>
    </citation>
    <scope>NUCLEOTIDE SEQUENCE</scope>
    <source>
        <strain evidence="6">ChiSjej4B22-8148</strain>
    </source>
</reference>
<name>A0A9D1D8T4_9FIRM</name>
<sequence length="302" mass="33782">MNPERSSRLLFSFYAVSDLHITQKARGKAAGKRYKAWKYLENTECSFLLIAGDITNGCGREEFENARAELDPLISRFPVLAAYGNHDYIPNSPNAAASPESRRQFSHWMQEKNLKHGCGMEFFNGIQCFEARYRGVQVLSMDCAATYPAAAAGDEQLAWLDEKLRHSDHERFRIVVSHFPLTNYVPGRTGRKQMSYVRDSLRQQRLLEKHKNILFFSGHTHFSLASDSPSMLYDESSRVAYFNTASVGNTLPNPGGGKEKGAENTSGSMGLLAEVFESGIQISGIDFLNGSELEACKFKLAL</sequence>
<dbReference type="SUPFAM" id="SSF56300">
    <property type="entry name" value="Metallo-dependent phosphatases"/>
    <property type="match status" value="1"/>
</dbReference>
<dbReference type="Gene3D" id="3.60.21.10">
    <property type="match status" value="1"/>
</dbReference>
<reference evidence="6" key="1">
    <citation type="submission" date="2020-10" db="EMBL/GenBank/DDBJ databases">
        <authorList>
            <person name="Gilroy R."/>
        </authorList>
    </citation>
    <scope>NUCLEOTIDE SEQUENCE</scope>
    <source>
        <strain evidence="6">ChiSjej4B22-8148</strain>
    </source>
</reference>
<dbReference type="InterPro" id="IPR004843">
    <property type="entry name" value="Calcineurin-like_PHP"/>
</dbReference>
<dbReference type="GO" id="GO:0046872">
    <property type="term" value="F:metal ion binding"/>
    <property type="evidence" value="ECO:0007669"/>
    <property type="project" value="UniProtKB-KW"/>
</dbReference>
<feature type="domain" description="Calcineurin-like phosphoesterase" evidence="5">
    <location>
        <begin position="12"/>
        <end position="221"/>
    </location>
</feature>
<evidence type="ECO:0000256" key="2">
    <source>
        <dbReference type="ARBA" id="ARBA00022801"/>
    </source>
</evidence>
<evidence type="ECO:0000259" key="5">
    <source>
        <dbReference type="Pfam" id="PF00149"/>
    </source>
</evidence>
<evidence type="ECO:0000256" key="4">
    <source>
        <dbReference type="ARBA" id="ARBA00025742"/>
    </source>
</evidence>
<dbReference type="Proteomes" id="UP000886757">
    <property type="component" value="Unassembled WGS sequence"/>
</dbReference>
<dbReference type="InterPro" id="IPR050884">
    <property type="entry name" value="CNP_phosphodiesterase-III"/>
</dbReference>
<accession>A0A9D1D8T4</accession>
<dbReference type="AlphaFoldDB" id="A0A9D1D8T4"/>
<organism evidence="6 7">
    <name type="scientific">Candidatus Choladousia intestinavium</name>
    <dbReference type="NCBI Taxonomy" id="2840727"/>
    <lineage>
        <taxon>Bacteria</taxon>
        <taxon>Bacillati</taxon>
        <taxon>Bacillota</taxon>
        <taxon>Clostridia</taxon>
        <taxon>Lachnospirales</taxon>
        <taxon>Lachnospiraceae</taxon>
        <taxon>Lachnospiraceae incertae sedis</taxon>
        <taxon>Candidatus Choladousia</taxon>
    </lineage>
</organism>
<comment type="similarity">
    <text evidence="4">Belongs to the cyclic nucleotide phosphodiesterase class-III family.</text>
</comment>
<dbReference type="GO" id="GO:0016787">
    <property type="term" value="F:hydrolase activity"/>
    <property type="evidence" value="ECO:0007669"/>
    <property type="project" value="UniProtKB-KW"/>
</dbReference>
<gene>
    <name evidence="6" type="ORF">IAB31_06750</name>
</gene>
<keyword evidence="1" id="KW-0479">Metal-binding</keyword>
<comment type="caution">
    <text evidence="6">The sequence shown here is derived from an EMBL/GenBank/DDBJ whole genome shotgun (WGS) entry which is preliminary data.</text>
</comment>
<evidence type="ECO:0000256" key="1">
    <source>
        <dbReference type="ARBA" id="ARBA00022723"/>
    </source>
</evidence>
<proteinExistence type="inferred from homology"/>
<dbReference type="InterPro" id="IPR029052">
    <property type="entry name" value="Metallo-depent_PP-like"/>
</dbReference>
<evidence type="ECO:0000313" key="7">
    <source>
        <dbReference type="Proteomes" id="UP000886757"/>
    </source>
</evidence>
<evidence type="ECO:0000256" key="3">
    <source>
        <dbReference type="ARBA" id="ARBA00023004"/>
    </source>
</evidence>
<evidence type="ECO:0000313" key="6">
    <source>
        <dbReference type="EMBL" id="HIR13605.1"/>
    </source>
</evidence>
<dbReference type="Pfam" id="PF00149">
    <property type="entry name" value="Metallophos"/>
    <property type="match status" value="1"/>
</dbReference>
<protein>
    <submittedName>
        <fullName evidence="6">Metallophosphoesterase</fullName>
    </submittedName>
</protein>
<dbReference type="EMBL" id="DVGK01000077">
    <property type="protein sequence ID" value="HIR13605.1"/>
    <property type="molecule type" value="Genomic_DNA"/>
</dbReference>